<evidence type="ECO:0000313" key="2">
    <source>
        <dbReference type="Proteomes" id="UP000887159"/>
    </source>
</evidence>
<reference evidence="1" key="1">
    <citation type="submission" date="2020-08" db="EMBL/GenBank/DDBJ databases">
        <title>Multicomponent nature underlies the extraordinary mechanical properties of spider dragline silk.</title>
        <authorList>
            <person name="Kono N."/>
            <person name="Nakamura H."/>
            <person name="Mori M."/>
            <person name="Yoshida Y."/>
            <person name="Ohtoshi R."/>
            <person name="Malay A.D."/>
            <person name="Moran D.A.P."/>
            <person name="Tomita M."/>
            <person name="Numata K."/>
            <person name="Arakawa K."/>
        </authorList>
    </citation>
    <scope>NUCLEOTIDE SEQUENCE</scope>
</reference>
<sequence length="120" mass="13818">MKWIRQSAVKFLKVFVIVAGFSNKDKLKVKKVSSKTKINSLYYQQNILEPIFEEEIPTLYGKDIGKVEFHMNKGSNHTSKSTAAYSGKKESETGIKCIPFDEIPLRFCNGLSQWCFRFID</sequence>
<organism evidence="1 2">
    <name type="scientific">Trichonephila clavipes</name>
    <name type="common">Golden silk orbweaver</name>
    <name type="synonym">Nephila clavipes</name>
    <dbReference type="NCBI Taxonomy" id="2585209"/>
    <lineage>
        <taxon>Eukaryota</taxon>
        <taxon>Metazoa</taxon>
        <taxon>Ecdysozoa</taxon>
        <taxon>Arthropoda</taxon>
        <taxon>Chelicerata</taxon>
        <taxon>Arachnida</taxon>
        <taxon>Araneae</taxon>
        <taxon>Araneomorphae</taxon>
        <taxon>Entelegynae</taxon>
        <taxon>Araneoidea</taxon>
        <taxon>Nephilidae</taxon>
        <taxon>Trichonephila</taxon>
    </lineage>
</organism>
<dbReference type="Proteomes" id="UP000887159">
    <property type="component" value="Unassembled WGS sequence"/>
</dbReference>
<dbReference type="AlphaFoldDB" id="A0A8X6S6C5"/>
<proteinExistence type="predicted"/>
<name>A0A8X6S6C5_TRICX</name>
<keyword evidence="2" id="KW-1185">Reference proteome</keyword>
<comment type="caution">
    <text evidence="1">The sequence shown here is derived from an EMBL/GenBank/DDBJ whole genome shotgun (WGS) entry which is preliminary data.</text>
</comment>
<dbReference type="EMBL" id="BMAU01021225">
    <property type="protein sequence ID" value="GFY01293.1"/>
    <property type="molecule type" value="Genomic_DNA"/>
</dbReference>
<accession>A0A8X6S6C5</accession>
<gene>
    <name evidence="1" type="primary">AVEN_138587_1</name>
    <name evidence="1" type="ORF">TNCV_5077601</name>
</gene>
<protein>
    <submittedName>
        <fullName evidence="1">Uncharacterized protein</fullName>
    </submittedName>
</protein>
<evidence type="ECO:0000313" key="1">
    <source>
        <dbReference type="EMBL" id="GFY01293.1"/>
    </source>
</evidence>